<comment type="caution">
    <text evidence="1">The sequence shown here is derived from an EMBL/GenBank/DDBJ whole genome shotgun (WGS) entry which is preliminary data.</text>
</comment>
<protein>
    <submittedName>
        <fullName evidence="1">Uncharacterized protein</fullName>
    </submittedName>
</protein>
<reference evidence="1" key="1">
    <citation type="journal article" date="2015" name="Nature">
        <title>Complex archaea that bridge the gap between prokaryotes and eukaryotes.</title>
        <authorList>
            <person name="Spang A."/>
            <person name="Saw J.H."/>
            <person name="Jorgensen S.L."/>
            <person name="Zaremba-Niedzwiedzka K."/>
            <person name="Martijn J."/>
            <person name="Lind A.E."/>
            <person name="van Eijk R."/>
            <person name="Schleper C."/>
            <person name="Guy L."/>
            <person name="Ettema T.J."/>
        </authorList>
    </citation>
    <scope>NUCLEOTIDE SEQUENCE</scope>
</reference>
<accession>A0A0F9GDF2</accession>
<gene>
    <name evidence="1" type="ORF">LCGC14_2134510</name>
</gene>
<sequence length="56" mass="6306">MTHTIHLYENAVRAIEALEERSQENPEEGISALQDLYAFLTEVFEAIGEPTERGGE</sequence>
<dbReference type="EMBL" id="LAZR01026843">
    <property type="protein sequence ID" value="KKL67485.1"/>
    <property type="molecule type" value="Genomic_DNA"/>
</dbReference>
<dbReference type="AlphaFoldDB" id="A0A0F9GDF2"/>
<organism evidence="1">
    <name type="scientific">marine sediment metagenome</name>
    <dbReference type="NCBI Taxonomy" id="412755"/>
    <lineage>
        <taxon>unclassified sequences</taxon>
        <taxon>metagenomes</taxon>
        <taxon>ecological metagenomes</taxon>
    </lineage>
</organism>
<name>A0A0F9GDF2_9ZZZZ</name>
<proteinExistence type="predicted"/>
<evidence type="ECO:0000313" key="1">
    <source>
        <dbReference type="EMBL" id="KKL67485.1"/>
    </source>
</evidence>